<dbReference type="Gene3D" id="3.30.710.10">
    <property type="entry name" value="Potassium Channel Kv1.1, Chain A"/>
    <property type="match status" value="1"/>
</dbReference>
<reference evidence="2" key="1">
    <citation type="journal article" date="2020" name="Stud. Mycol.">
        <title>101 Dothideomycetes genomes: a test case for predicting lifestyles and emergence of pathogens.</title>
        <authorList>
            <person name="Haridas S."/>
            <person name="Albert R."/>
            <person name="Binder M."/>
            <person name="Bloem J."/>
            <person name="Labutti K."/>
            <person name="Salamov A."/>
            <person name="Andreopoulos B."/>
            <person name="Baker S."/>
            <person name="Barry K."/>
            <person name="Bills G."/>
            <person name="Bluhm B."/>
            <person name="Cannon C."/>
            <person name="Castanera R."/>
            <person name="Culley D."/>
            <person name="Daum C."/>
            <person name="Ezra D."/>
            <person name="Gonzalez J."/>
            <person name="Henrissat B."/>
            <person name="Kuo A."/>
            <person name="Liang C."/>
            <person name="Lipzen A."/>
            <person name="Lutzoni F."/>
            <person name="Magnuson J."/>
            <person name="Mondo S."/>
            <person name="Nolan M."/>
            <person name="Ohm R."/>
            <person name="Pangilinan J."/>
            <person name="Park H.-J."/>
            <person name="Ramirez L."/>
            <person name="Alfaro M."/>
            <person name="Sun H."/>
            <person name="Tritt A."/>
            <person name="Yoshinaga Y."/>
            <person name="Zwiers L.-H."/>
            <person name="Turgeon B."/>
            <person name="Goodwin S."/>
            <person name="Spatafora J."/>
            <person name="Crous P."/>
            <person name="Grigoriev I."/>
        </authorList>
    </citation>
    <scope>NUCLEOTIDE SEQUENCE</scope>
    <source>
        <strain evidence="2">CBS 122368</strain>
    </source>
</reference>
<feature type="non-terminal residue" evidence="2">
    <location>
        <position position="122"/>
    </location>
</feature>
<dbReference type="RefSeq" id="XP_033676962.1">
    <property type="nucleotide sequence ID" value="XM_033822669.1"/>
</dbReference>
<dbReference type="InterPro" id="IPR000210">
    <property type="entry name" value="BTB/POZ_dom"/>
</dbReference>
<dbReference type="PANTHER" id="PTHR47843:SF2">
    <property type="entry name" value="BTB DOMAIN-CONTAINING PROTEIN"/>
    <property type="match status" value="1"/>
</dbReference>
<dbReference type="OrthoDB" id="1022638at2759"/>
<dbReference type="CDD" id="cd18186">
    <property type="entry name" value="BTB_POZ_ZBTB_KLHL-like"/>
    <property type="match status" value="1"/>
</dbReference>
<dbReference type="PANTHER" id="PTHR47843">
    <property type="entry name" value="BTB DOMAIN-CONTAINING PROTEIN-RELATED"/>
    <property type="match status" value="1"/>
</dbReference>
<accession>A0A6A6HW20</accession>
<dbReference type="GeneID" id="54575999"/>
<evidence type="ECO:0000313" key="3">
    <source>
        <dbReference type="Proteomes" id="UP000800094"/>
    </source>
</evidence>
<dbReference type="Pfam" id="PF00651">
    <property type="entry name" value="BTB"/>
    <property type="match status" value="1"/>
</dbReference>
<dbReference type="SMART" id="SM00225">
    <property type="entry name" value="BTB"/>
    <property type="match status" value="1"/>
</dbReference>
<sequence length="122" mass="14018">SALVTVRVGKEPESKDFVAHESILTSRSEFFRRALNGNWEEAHAHIVHLPEDEPDIFGIYLNYVYTGRLHTMSVDSEELATLDHNKFRTTVNEEYNNLFCLYILAEKLQDTPTKDATFTALL</sequence>
<dbReference type="InterPro" id="IPR011333">
    <property type="entry name" value="SKP1/BTB/POZ_sf"/>
</dbReference>
<keyword evidence="3" id="KW-1185">Reference proteome</keyword>
<protein>
    <recommendedName>
        <fullName evidence="1">BTB domain-containing protein</fullName>
    </recommendedName>
</protein>
<dbReference type="PROSITE" id="PS50097">
    <property type="entry name" value="BTB"/>
    <property type="match status" value="1"/>
</dbReference>
<organism evidence="2 3">
    <name type="scientific">Trematosphaeria pertusa</name>
    <dbReference type="NCBI Taxonomy" id="390896"/>
    <lineage>
        <taxon>Eukaryota</taxon>
        <taxon>Fungi</taxon>
        <taxon>Dikarya</taxon>
        <taxon>Ascomycota</taxon>
        <taxon>Pezizomycotina</taxon>
        <taxon>Dothideomycetes</taxon>
        <taxon>Pleosporomycetidae</taxon>
        <taxon>Pleosporales</taxon>
        <taxon>Massarineae</taxon>
        <taxon>Trematosphaeriaceae</taxon>
        <taxon>Trematosphaeria</taxon>
    </lineage>
</organism>
<feature type="non-terminal residue" evidence="2">
    <location>
        <position position="1"/>
    </location>
</feature>
<dbReference type="SUPFAM" id="SSF54695">
    <property type="entry name" value="POZ domain"/>
    <property type="match status" value="1"/>
</dbReference>
<gene>
    <name evidence="2" type="ORF">BU26DRAFT_387892</name>
</gene>
<feature type="domain" description="BTB" evidence="1">
    <location>
        <begin position="2"/>
        <end position="73"/>
    </location>
</feature>
<evidence type="ECO:0000259" key="1">
    <source>
        <dbReference type="PROSITE" id="PS50097"/>
    </source>
</evidence>
<dbReference type="Proteomes" id="UP000800094">
    <property type="component" value="Unassembled WGS sequence"/>
</dbReference>
<name>A0A6A6HW20_9PLEO</name>
<dbReference type="EMBL" id="ML987209">
    <property type="protein sequence ID" value="KAF2241958.1"/>
    <property type="molecule type" value="Genomic_DNA"/>
</dbReference>
<dbReference type="AlphaFoldDB" id="A0A6A6HW20"/>
<evidence type="ECO:0000313" key="2">
    <source>
        <dbReference type="EMBL" id="KAF2241958.1"/>
    </source>
</evidence>
<proteinExistence type="predicted"/>